<accession>A0A0B2UM05</accession>
<evidence type="ECO:0000313" key="2">
    <source>
        <dbReference type="Proteomes" id="UP000031056"/>
    </source>
</evidence>
<dbReference type="OrthoDB" id="2189046at2759"/>
<gene>
    <name evidence="1" type="ORF">M896_010240</name>
</gene>
<reference evidence="1 2" key="1">
    <citation type="journal article" date="2014" name="MBio">
        <title>The Ordospora colligata genome; evolution of extreme reduction in microsporidia and host-to-parasite horizontal gene transfer.</title>
        <authorList>
            <person name="Pombert J.-F."/>
            <person name="Haag K.L."/>
            <person name="Beidas S."/>
            <person name="Ebert D."/>
            <person name="Keeling P.J."/>
        </authorList>
    </citation>
    <scope>NUCLEOTIDE SEQUENCE [LARGE SCALE GENOMIC DNA]</scope>
    <source>
        <strain evidence="1 2">OC4</strain>
    </source>
</reference>
<evidence type="ECO:0000313" key="1">
    <source>
        <dbReference type="EMBL" id="KHN70373.1"/>
    </source>
</evidence>
<organism evidence="1 2">
    <name type="scientific">Ordospora colligata OC4</name>
    <dbReference type="NCBI Taxonomy" id="1354746"/>
    <lineage>
        <taxon>Eukaryota</taxon>
        <taxon>Fungi</taxon>
        <taxon>Fungi incertae sedis</taxon>
        <taxon>Microsporidia</taxon>
        <taxon>Ordosporidae</taxon>
        <taxon>Ordospora</taxon>
    </lineage>
</organism>
<comment type="caution">
    <text evidence="1">The sequence shown here is derived from an EMBL/GenBank/DDBJ whole genome shotgun (WGS) entry which is preliminary data.</text>
</comment>
<dbReference type="EMBL" id="JOKQ01000001">
    <property type="protein sequence ID" value="KHN70373.1"/>
    <property type="molecule type" value="Genomic_DNA"/>
</dbReference>
<protein>
    <submittedName>
        <fullName evidence="1">Uncharacterized protein</fullName>
    </submittedName>
</protein>
<name>A0A0B2UM05_9MICR</name>
<proteinExistence type="predicted"/>
<keyword evidence="2" id="KW-1185">Reference proteome</keyword>
<dbReference type="Proteomes" id="UP000031056">
    <property type="component" value="Unassembled WGS sequence"/>
</dbReference>
<dbReference type="VEuPathDB" id="MicrosporidiaDB:M896_010240"/>
<dbReference type="GeneID" id="26260867"/>
<sequence>MNDGKNDNDEYHEFHEDEAIHKYVEMLNNMDTIWKDRHKVMNKHFGELYIYNIDDLEDKSATIKRLINREVSYPNAFLASSLGFNKNTWNREYERILREIGMDKRPVHTTLRTMLLFEKLKWLVVSYHEMKSKRRG</sequence>
<dbReference type="HOGENOM" id="CLU_1896187_0_0_1"/>
<dbReference type="InParanoid" id="A0A0B2UM05"/>
<dbReference type="AlphaFoldDB" id="A0A0B2UM05"/>
<dbReference type="Pfam" id="PF17024">
    <property type="entry name" value="DMAP1_like"/>
    <property type="match status" value="1"/>
</dbReference>
<dbReference type="RefSeq" id="XP_014564415.1">
    <property type="nucleotide sequence ID" value="XM_014708929.1"/>
</dbReference>
<dbReference type="InterPro" id="IPR031504">
    <property type="entry name" value="DMAP1-like"/>
</dbReference>